<organism evidence="1 2">
    <name type="scientific">Lophiotrema nucula</name>
    <dbReference type="NCBI Taxonomy" id="690887"/>
    <lineage>
        <taxon>Eukaryota</taxon>
        <taxon>Fungi</taxon>
        <taxon>Dikarya</taxon>
        <taxon>Ascomycota</taxon>
        <taxon>Pezizomycotina</taxon>
        <taxon>Dothideomycetes</taxon>
        <taxon>Pleosporomycetidae</taxon>
        <taxon>Pleosporales</taxon>
        <taxon>Lophiotremataceae</taxon>
        <taxon>Lophiotrema</taxon>
    </lineage>
</organism>
<dbReference type="Proteomes" id="UP000799770">
    <property type="component" value="Unassembled WGS sequence"/>
</dbReference>
<accession>A0A6A5Z7N2</accession>
<name>A0A6A5Z7N2_9PLEO</name>
<proteinExistence type="predicted"/>
<dbReference type="EMBL" id="ML977325">
    <property type="protein sequence ID" value="KAF2114388.1"/>
    <property type="molecule type" value="Genomic_DNA"/>
</dbReference>
<protein>
    <submittedName>
        <fullName evidence="1">Uncharacterized protein</fullName>
    </submittedName>
</protein>
<keyword evidence="2" id="KW-1185">Reference proteome</keyword>
<gene>
    <name evidence="1" type="ORF">BDV96DRAFT_576684</name>
</gene>
<evidence type="ECO:0000313" key="2">
    <source>
        <dbReference type="Proteomes" id="UP000799770"/>
    </source>
</evidence>
<reference evidence="1" key="1">
    <citation type="journal article" date="2020" name="Stud. Mycol.">
        <title>101 Dothideomycetes genomes: a test case for predicting lifestyles and emergence of pathogens.</title>
        <authorList>
            <person name="Haridas S."/>
            <person name="Albert R."/>
            <person name="Binder M."/>
            <person name="Bloem J."/>
            <person name="Labutti K."/>
            <person name="Salamov A."/>
            <person name="Andreopoulos B."/>
            <person name="Baker S."/>
            <person name="Barry K."/>
            <person name="Bills G."/>
            <person name="Bluhm B."/>
            <person name="Cannon C."/>
            <person name="Castanera R."/>
            <person name="Culley D."/>
            <person name="Daum C."/>
            <person name="Ezra D."/>
            <person name="Gonzalez J."/>
            <person name="Henrissat B."/>
            <person name="Kuo A."/>
            <person name="Liang C."/>
            <person name="Lipzen A."/>
            <person name="Lutzoni F."/>
            <person name="Magnuson J."/>
            <person name="Mondo S."/>
            <person name="Nolan M."/>
            <person name="Ohm R."/>
            <person name="Pangilinan J."/>
            <person name="Park H.-J."/>
            <person name="Ramirez L."/>
            <person name="Alfaro M."/>
            <person name="Sun H."/>
            <person name="Tritt A."/>
            <person name="Yoshinaga Y."/>
            <person name="Zwiers L.-H."/>
            <person name="Turgeon B."/>
            <person name="Goodwin S."/>
            <person name="Spatafora J."/>
            <person name="Crous P."/>
            <person name="Grigoriev I."/>
        </authorList>
    </citation>
    <scope>NUCLEOTIDE SEQUENCE</scope>
    <source>
        <strain evidence="1">CBS 627.86</strain>
    </source>
</reference>
<sequence length="221" mass="25908">MQLQIRRWRSTKIQERILAAENYWELDYNSLCSSSAIDSVLDEPLQLNSRLPNQQASIDEVTWRARCDHVVDHCKNDEQYDRRAWWPDRLDTAVTVERSVGTLNNNCFRCTNCGVEFSNPSEHPQCRIWSCLFRLDSRYLFPWASEGKLWCILCGSYADPTDHCAFHRYRQCQQDLYATEEDFKVHLHNLHFSAELATLAPECLRLEFSRKVLPSFDPAPS</sequence>
<evidence type="ECO:0000313" key="1">
    <source>
        <dbReference type="EMBL" id="KAF2114388.1"/>
    </source>
</evidence>
<dbReference type="AlphaFoldDB" id="A0A6A5Z7N2"/>